<dbReference type="EMBL" id="JAACJP010000009">
    <property type="protein sequence ID" value="KAF5382228.1"/>
    <property type="molecule type" value="Genomic_DNA"/>
</dbReference>
<dbReference type="OrthoDB" id="10645370at2759"/>
<protein>
    <submittedName>
        <fullName evidence="2">Uncharacterized protein</fullName>
    </submittedName>
</protein>
<organism evidence="2 3">
    <name type="scientific">Tricholomella constricta</name>
    <dbReference type="NCBI Taxonomy" id="117010"/>
    <lineage>
        <taxon>Eukaryota</taxon>
        <taxon>Fungi</taxon>
        <taxon>Dikarya</taxon>
        <taxon>Basidiomycota</taxon>
        <taxon>Agaricomycotina</taxon>
        <taxon>Agaricomycetes</taxon>
        <taxon>Agaricomycetidae</taxon>
        <taxon>Agaricales</taxon>
        <taxon>Tricholomatineae</taxon>
        <taxon>Lyophyllaceae</taxon>
        <taxon>Tricholomella</taxon>
    </lineage>
</organism>
<comment type="caution">
    <text evidence="2">The sequence shown here is derived from an EMBL/GenBank/DDBJ whole genome shotgun (WGS) entry which is preliminary data.</text>
</comment>
<feature type="compositionally biased region" description="Basic and acidic residues" evidence="1">
    <location>
        <begin position="91"/>
        <end position="110"/>
    </location>
</feature>
<dbReference type="Proteomes" id="UP000565441">
    <property type="component" value="Unassembled WGS sequence"/>
</dbReference>
<evidence type="ECO:0000313" key="3">
    <source>
        <dbReference type="Proteomes" id="UP000565441"/>
    </source>
</evidence>
<evidence type="ECO:0000256" key="1">
    <source>
        <dbReference type="SAM" id="MobiDB-lite"/>
    </source>
</evidence>
<gene>
    <name evidence="2" type="ORF">D9615_004262</name>
</gene>
<feature type="region of interest" description="Disordered" evidence="1">
    <location>
        <begin position="89"/>
        <end position="110"/>
    </location>
</feature>
<keyword evidence="3" id="KW-1185">Reference proteome</keyword>
<reference evidence="2 3" key="1">
    <citation type="journal article" date="2020" name="ISME J.">
        <title>Uncovering the hidden diversity of litter-decomposition mechanisms in mushroom-forming fungi.</title>
        <authorList>
            <person name="Floudas D."/>
            <person name="Bentzer J."/>
            <person name="Ahren D."/>
            <person name="Johansson T."/>
            <person name="Persson P."/>
            <person name="Tunlid A."/>
        </authorList>
    </citation>
    <scope>NUCLEOTIDE SEQUENCE [LARGE SCALE GENOMIC DNA]</scope>
    <source>
        <strain evidence="2 3">CBS 661.87</strain>
    </source>
</reference>
<dbReference type="AlphaFoldDB" id="A0A8H5HF36"/>
<proteinExistence type="predicted"/>
<sequence length="110" mass="12235">MRRLFNILTDKLLRQNLTTPIIYISALHSGLSNAPVCNLKVPKEVSGELKTHVNPGQHGMLGWSFVQPPVYHATEIILTTEDLALLRKGVHRENGGKDNDDRAEGEAHDD</sequence>
<evidence type="ECO:0000313" key="2">
    <source>
        <dbReference type="EMBL" id="KAF5382228.1"/>
    </source>
</evidence>
<accession>A0A8H5HF36</accession>
<name>A0A8H5HF36_9AGAR</name>